<dbReference type="HOGENOM" id="CLU_1956029_0_0_9"/>
<organism evidence="1 2">
    <name type="scientific">Desulfosporosinus acidiphilus (strain DSM 22704 / JCM 16185 / SJ4)</name>
    <dbReference type="NCBI Taxonomy" id="646529"/>
    <lineage>
        <taxon>Bacteria</taxon>
        <taxon>Bacillati</taxon>
        <taxon>Bacillota</taxon>
        <taxon>Clostridia</taxon>
        <taxon>Eubacteriales</taxon>
        <taxon>Desulfitobacteriaceae</taxon>
        <taxon>Desulfosporosinus</taxon>
    </lineage>
</organism>
<accession>I4D6V3</accession>
<name>I4D6V3_DESAJ</name>
<evidence type="ECO:0000313" key="2">
    <source>
        <dbReference type="Proteomes" id="UP000002892"/>
    </source>
</evidence>
<evidence type="ECO:0000313" key="1">
    <source>
        <dbReference type="EMBL" id="AFM41527.1"/>
    </source>
</evidence>
<gene>
    <name evidence="1" type="ordered locus">Desaci_2592</name>
</gene>
<dbReference type="AlphaFoldDB" id="I4D6V3"/>
<protein>
    <submittedName>
        <fullName evidence="1">Uncharacterized protein</fullName>
    </submittedName>
</protein>
<dbReference type="KEGG" id="dai:Desaci_2592"/>
<keyword evidence="2" id="KW-1185">Reference proteome</keyword>
<proteinExistence type="predicted"/>
<dbReference type="OrthoDB" id="2885035at2"/>
<dbReference type="EMBL" id="CP003639">
    <property type="protein sequence ID" value="AFM41527.1"/>
    <property type="molecule type" value="Genomic_DNA"/>
</dbReference>
<dbReference type="RefSeq" id="WP_014827524.1">
    <property type="nucleotide sequence ID" value="NC_018068.1"/>
</dbReference>
<reference evidence="1 2" key="1">
    <citation type="journal article" date="2012" name="J. Bacteriol.">
        <title>Complete genome sequences of Desulfosporosinus orientis DSM765T, Desulfosporosinus youngiae DSM17734T, Desulfosporosinus meridiei DSM13257T, and Desulfosporosinus acidiphilus DSM22704T.</title>
        <authorList>
            <person name="Pester M."/>
            <person name="Brambilla E."/>
            <person name="Alazard D."/>
            <person name="Rattei T."/>
            <person name="Weinmaier T."/>
            <person name="Han J."/>
            <person name="Lucas S."/>
            <person name="Lapidus A."/>
            <person name="Cheng J.F."/>
            <person name="Goodwin L."/>
            <person name="Pitluck S."/>
            <person name="Peters L."/>
            <person name="Ovchinnikova G."/>
            <person name="Teshima H."/>
            <person name="Detter J.C."/>
            <person name="Han C.S."/>
            <person name="Tapia R."/>
            <person name="Land M.L."/>
            <person name="Hauser L."/>
            <person name="Kyrpides N.C."/>
            <person name="Ivanova N.N."/>
            <person name="Pagani I."/>
            <person name="Huntmann M."/>
            <person name="Wei C.L."/>
            <person name="Davenport K.W."/>
            <person name="Daligault H."/>
            <person name="Chain P.S."/>
            <person name="Chen A."/>
            <person name="Mavromatis K."/>
            <person name="Markowitz V."/>
            <person name="Szeto E."/>
            <person name="Mikhailova N."/>
            <person name="Pati A."/>
            <person name="Wagner M."/>
            <person name="Woyke T."/>
            <person name="Ollivier B."/>
            <person name="Klenk H.P."/>
            <person name="Spring S."/>
            <person name="Loy A."/>
        </authorList>
    </citation>
    <scope>NUCLEOTIDE SEQUENCE [LARGE SCALE GENOMIC DNA]</scope>
    <source>
        <strain evidence="2">DSM 22704 / JCM 16185 / SJ4</strain>
    </source>
</reference>
<sequence length="128" mass="15404">MIINKTVIRDLEHKFRRSFPADLKKYLLVNYANEPFPYEFTEQDLYANIQKDIHDYEAGTLDVTVKSPSERWAEEREYLQDLCIEKFREICILKEYISELEHKLLEHGLEPSQMVKQRVKYEAESLPY</sequence>
<dbReference type="Proteomes" id="UP000002892">
    <property type="component" value="Chromosome"/>
</dbReference>